<dbReference type="InterPro" id="IPR017850">
    <property type="entry name" value="Alkaline_phosphatase_core_sf"/>
</dbReference>
<dbReference type="SUPFAM" id="SSF143856">
    <property type="entry name" value="DeoB insert domain-like"/>
    <property type="match status" value="1"/>
</dbReference>
<dbReference type="HAMAP" id="MF_00740">
    <property type="entry name" value="Phosphopentomut"/>
    <property type="match status" value="1"/>
</dbReference>
<reference evidence="8" key="1">
    <citation type="journal article" date="2009" name="BMC Bioinformatics">
        <title>The Mycoplasma conjunctivae genome sequencing, annotation and analysis.</title>
        <authorList>
            <person name="Calderon-Copete S.P."/>
            <person name="Wigger G."/>
            <person name="Wunderlin C."/>
            <person name="Schmidheini T."/>
            <person name="Frey J."/>
            <person name="Quail M.A."/>
            <person name="Falquet L."/>
        </authorList>
    </citation>
    <scope>NUCLEOTIDE SEQUENCE [LARGE SCALE GENOMIC DNA]</scope>
    <source>
        <strain evidence="8">ATCC 25834 / NCTC 10147 / HRC/581</strain>
    </source>
</reference>
<name>C5J680_MESCH</name>
<feature type="binding site" evidence="4">
    <location>
        <position position="15"/>
    </location>
    <ligand>
        <name>Mn(2+)</name>
        <dbReference type="ChEBI" id="CHEBI:29035"/>
        <label>1</label>
    </ligand>
</feature>
<dbReference type="InterPro" id="IPR024052">
    <property type="entry name" value="Phosphopentomutase_DeoB_cap_sf"/>
</dbReference>
<dbReference type="NCBIfam" id="NF003766">
    <property type="entry name" value="PRK05362.1"/>
    <property type="match status" value="1"/>
</dbReference>
<keyword evidence="8" id="KW-1185">Reference proteome</keyword>
<dbReference type="InterPro" id="IPR006124">
    <property type="entry name" value="Metalloenzyme"/>
</dbReference>
<dbReference type="KEGG" id="mco:MCJ_002810"/>
<comment type="function">
    <text evidence="4">Isomerase that catalyzes the conversion of deoxy-ribose 1-phosphate (dRib-1-P) and ribose 1-phosphate (Rib-1-P) to deoxy-ribose 5-phosphate (dRib-5-P) and ribose 5-phosphate (Rib-5-P), respectively.</text>
</comment>
<dbReference type="PIRSF" id="PIRSF001491">
    <property type="entry name" value="Ppentomutase"/>
    <property type="match status" value="1"/>
</dbReference>
<dbReference type="GO" id="GO:0000287">
    <property type="term" value="F:magnesium ion binding"/>
    <property type="evidence" value="ECO:0007669"/>
    <property type="project" value="UniProtKB-UniRule"/>
</dbReference>
<evidence type="ECO:0000313" key="7">
    <source>
        <dbReference type="EMBL" id="CAT04972.1"/>
    </source>
</evidence>
<dbReference type="GO" id="GO:0008973">
    <property type="term" value="F:phosphopentomutase activity"/>
    <property type="evidence" value="ECO:0007669"/>
    <property type="project" value="UniProtKB-UniRule"/>
</dbReference>
<dbReference type="AlphaFoldDB" id="C5J680"/>
<evidence type="ECO:0000256" key="1">
    <source>
        <dbReference type="ARBA" id="ARBA00010373"/>
    </source>
</evidence>
<dbReference type="GO" id="GO:0006015">
    <property type="term" value="P:5-phosphoribose 1-diphosphate biosynthetic process"/>
    <property type="evidence" value="ECO:0007669"/>
    <property type="project" value="UniProtKB-UniPathway"/>
</dbReference>
<dbReference type="PANTHER" id="PTHR21110">
    <property type="entry name" value="PHOSPHOPENTOMUTASE"/>
    <property type="match status" value="1"/>
</dbReference>
<dbReference type="Gene3D" id="3.30.70.1250">
    <property type="entry name" value="Phosphopentomutase"/>
    <property type="match status" value="1"/>
</dbReference>
<feature type="binding site" evidence="4">
    <location>
        <position position="344"/>
    </location>
    <ligand>
        <name>Mn(2+)</name>
        <dbReference type="ChEBI" id="CHEBI:29035"/>
        <label>2</label>
    </ligand>
</feature>
<keyword evidence="4" id="KW-0413">Isomerase</keyword>
<dbReference type="PANTHER" id="PTHR21110:SF0">
    <property type="entry name" value="PHOSPHOPENTOMUTASE"/>
    <property type="match status" value="1"/>
</dbReference>
<dbReference type="GO" id="GO:0006018">
    <property type="term" value="P:2-deoxyribose 1-phosphate catabolic process"/>
    <property type="evidence" value="ECO:0007669"/>
    <property type="project" value="UniProtKB-UniRule"/>
</dbReference>
<evidence type="ECO:0000256" key="2">
    <source>
        <dbReference type="ARBA" id="ARBA00022723"/>
    </source>
</evidence>
<dbReference type="EC" id="5.4.2.7" evidence="4 5"/>
<dbReference type="UniPathway" id="UPA00087">
    <property type="reaction ID" value="UER00173"/>
</dbReference>
<evidence type="ECO:0000259" key="6">
    <source>
        <dbReference type="Pfam" id="PF01676"/>
    </source>
</evidence>
<accession>C5J680</accession>
<evidence type="ECO:0000313" key="8">
    <source>
        <dbReference type="Proteomes" id="UP000001491"/>
    </source>
</evidence>
<sequence length="399" mass="44561">MQNYRFNRIFLIVTDSLGIGDDGRQEEFGDQGANTLLSASKTGLLNIPFWKKLGITNIAKIEGHHQKNKTPLAYMARIHAKSNAKDTLAGHWEMMGIYTQKANPNFPNGFPQELLDELTKAFDNRQIIGNKSISGTEILKQLGDQEINEGKIIVYTSPDSTLQICGHEEKMGLDNLYRYAKAARQICSSCPEWNVARVIARPYVGKNGDFIRTFNRHDYANKPPLPTVLNRLQAKGIKTIAVGKINDIFVGQGIDEVFPPASDNENMDVAIEKAMESSKNEFIFVNLVEFDSHYGHRRNADGYAENLNQFDIKLAKLVNALKEDDLLIITSDHGNDPLYPGTNHTREALPLTIFSKAFSSSSKKLKTPIDSLATVGNIIARNFGVELCQIGEDIFDQLK</sequence>
<keyword evidence="2 4" id="KW-0479">Metal-binding</keyword>
<feature type="binding site" evidence="4">
    <location>
        <position position="332"/>
    </location>
    <ligand>
        <name>Mn(2+)</name>
        <dbReference type="ChEBI" id="CHEBI:29035"/>
        <label>1</label>
    </ligand>
</feature>
<proteinExistence type="inferred from homology"/>
<feature type="domain" description="Metalloenzyme" evidence="6">
    <location>
        <begin position="8"/>
        <end position="386"/>
    </location>
</feature>
<comment type="catalytic activity">
    <reaction evidence="4">
        <text>2-deoxy-alpha-D-ribose 1-phosphate = 2-deoxy-D-ribose 5-phosphate</text>
        <dbReference type="Rhea" id="RHEA:27658"/>
        <dbReference type="ChEBI" id="CHEBI:57259"/>
        <dbReference type="ChEBI" id="CHEBI:62877"/>
        <dbReference type="EC" id="5.4.2.7"/>
    </reaction>
</comment>
<comment type="subcellular location">
    <subcellularLocation>
        <location evidence="4">Cytoplasm</location>
    </subcellularLocation>
</comment>
<comment type="pathway">
    <text evidence="4">Carbohydrate degradation; 2-deoxy-D-ribose 1-phosphate degradation; D-glyceraldehyde 3-phosphate and acetaldehyde from 2-deoxy-alpha-D-ribose 1-phosphate: step 1/2.</text>
</comment>
<dbReference type="GO" id="GO:0043094">
    <property type="term" value="P:metabolic compound salvage"/>
    <property type="evidence" value="ECO:0007669"/>
    <property type="project" value="UniProtKB-UniRule"/>
</dbReference>
<dbReference type="Proteomes" id="UP000001491">
    <property type="component" value="Chromosome"/>
</dbReference>
<feature type="binding site" evidence="4">
    <location>
        <position position="291"/>
    </location>
    <ligand>
        <name>Mn(2+)</name>
        <dbReference type="ChEBI" id="CHEBI:29035"/>
        <label>2</label>
    </ligand>
</feature>
<feature type="binding site" evidence="4">
    <location>
        <position position="333"/>
    </location>
    <ligand>
        <name>Mn(2+)</name>
        <dbReference type="ChEBI" id="CHEBI:29035"/>
        <label>1</label>
    </ligand>
</feature>
<evidence type="ECO:0000256" key="4">
    <source>
        <dbReference type="HAMAP-Rule" id="MF_00740"/>
    </source>
</evidence>
<protein>
    <recommendedName>
        <fullName evidence="4 5">Phosphopentomutase</fullName>
        <ecNumber evidence="4 5">5.4.2.7</ecNumber>
    </recommendedName>
    <alternativeName>
        <fullName evidence="4">Phosphodeoxyribomutase</fullName>
    </alternativeName>
</protein>
<dbReference type="EMBL" id="FM864216">
    <property type="protein sequence ID" value="CAT04972.1"/>
    <property type="molecule type" value="Genomic_DNA"/>
</dbReference>
<organism evidence="7 8">
    <name type="scientific">Mesomycoplasma conjunctivae (strain ATCC 25834 / NCTC 10147 / HRC/581)</name>
    <name type="common">Mycoplasma conjunctivae</name>
    <dbReference type="NCBI Taxonomy" id="572263"/>
    <lineage>
        <taxon>Bacteria</taxon>
        <taxon>Bacillati</taxon>
        <taxon>Mycoplasmatota</taxon>
        <taxon>Mycoplasmoidales</taxon>
        <taxon>Metamycoplasmataceae</taxon>
        <taxon>Mesomycoplasma</taxon>
    </lineage>
</organism>
<dbReference type="GO" id="GO:0005829">
    <property type="term" value="C:cytosol"/>
    <property type="evidence" value="ECO:0007669"/>
    <property type="project" value="TreeGrafter"/>
</dbReference>
<dbReference type="GO" id="GO:0030145">
    <property type="term" value="F:manganese ion binding"/>
    <property type="evidence" value="ECO:0007669"/>
    <property type="project" value="UniProtKB-UniRule"/>
</dbReference>
<dbReference type="Pfam" id="PF01676">
    <property type="entry name" value="Metalloenzyme"/>
    <property type="match status" value="1"/>
</dbReference>
<keyword evidence="3 4" id="KW-0464">Manganese</keyword>
<dbReference type="NCBIfam" id="TIGR01696">
    <property type="entry name" value="deoB"/>
    <property type="match status" value="1"/>
</dbReference>
<dbReference type="eggNOG" id="COG1015">
    <property type="taxonomic scope" value="Bacteria"/>
</dbReference>
<gene>
    <name evidence="4 7" type="primary">deoB</name>
    <name evidence="7" type="ordered locus">MCJ_002810</name>
</gene>
<feature type="binding site" evidence="4">
    <location>
        <position position="296"/>
    </location>
    <ligand>
        <name>Mn(2+)</name>
        <dbReference type="ChEBI" id="CHEBI:29035"/>
        <label>2</label>
    </ligand>
</feature>
<dbReference type="CDD" id="cd16009">
    <property type="entry name" value="PPM"/>
    <property type="match status" value="1"/>
</dbReference>
<dbReference type="HOGENOM" id="CLU_053861_0_0_14"/>
<evidence type="ECO:0000256" key="3">
    <source>
        <dbReference type="ARBA" id="ARBA00023211"/>
    </source>
</evidence>
<dbReference type="Gene3D" id="3.40.720.10">
    <property type="entry name" value="Alkaline Phosphatase, subunit A"/>
    <property type="match status" value="1"/>
</dbReference>
<dbReference type="GO" id="GO:0009117">
    <property type="term" value="P:nucleotide metabolic process"/>
    <property type="evidence" value="ECO:0007669"/>
    <property type="project" value="UniProtKB-UniRule"/>
</dbReference>
<evidence type="ECO:0000256" key="5">
    <source>
        <dbReference type="NCBIfam" id="TIGR01696"/>
    </source>
</evidence>
<dbReference type="SUPFAM" id="SSF53649">
    <property type="entry name" value="Alkaline phosphatase-like"/>
    <property type="match status" value="1"/>
</dbReference>
<dbReference type="InterPro" id="IPR010045">
    <property type="entry name" value="DeoB"/>
</dbReference>
<comment type="catalytic activity">
    <reaction evidence="4">
        <text>alpha-D-ribose 1-phosphate = D-ribose 5-phosphate</text>
        <dbReference type="Rhea" id="RHEA:18793"/>
        <dbReference type="ChEBI" id="CHEBI:57720"/>
        <dbReference type="ChEBI" id="CHEBI:78346"/>
        <dbReference type="EC" id="5.4.2.7"/>
    </reaction>
</comment>
<comment type="cofactor">
    <cofactor evidence="4">
        <name>Mn(2+)</name>
        <dbReference type="ChEBI" id="CHEBI:29035"/>
    </cofactor>
    <text evidence="4">Binds 2 manganese ions.</text>
</comment>
<comment type="similarity">
    <text evidence="1 4">Belongs to the phosphopentomutase family.</text>
</comment>
<keyword evidence="4" id="KW-0963">Cytoplasm</keyword>